<dbReference type="GO" id="GO:0070403">
    <property type="term" value="F:NAD+ binding"/>
    <property type="evidence" value="ECO:0007669"/>
    <property type="project" value="InterPro"/>
</dbReference>
<sequence>MQIARDLAKLVERLRAASHVTVLTGAGISTASGIPDFRGINRINTDLSQLTSTFMRRQPAKAYEVLRPLIQTILAATPNAAHIALARLLAKGVLRGLLTQNIDGLHSRAGTGVVWELHGNLYRGYCMECRTEYDMNGPLVAFLQSGQLPTSACCGAVLRPDIVLFGDKLPMETWRQAERLARASDLMLVIGSTLEVAPACYLPELSRETAIINLGPTAMDHKAILKIECDAITGCKYLLRHLA</sequence>
<dbReference type="InterPro" id="IPR026590">
    <property type="entry name" value="Ssirtuin_cat_dom"/>
</dbReference>
<dbReference type="Gene3D" id="3.40.50.1220">
    <property type="entry name" value="TPP-binding domain"/>
    <property type="match status" value="1"/>
</dbReference>
<dbReference type="EC" id="2.3.1.286" evidence="1"/>
<dbReference type="InterPro" id="IPR050134">
    <property type="entry name" value="NAD-dep_sirtuin_deacylases"/>
</dbReference>
<dbReference type="Pfam" id="PF02146">
    <property type="entry name" value="SIR2"/>
    <property type="match status" value="1"/>
</dbReference>
<dbReference type="RefSeq" id="WP_093687479.1">
    <property type="nucleotide sequence ID" value="NZ_FNBU01000002.1"/>
</dbReference>
<gene>
    <name evidence="6" type="ORF">SAMN05660235_00328</name>
</gene>
<dbReference type="AlphaFoldDB" id="A0A1G7I3X4"/>
<dbReference type="GO" id="GO:0017136">
    <property type="term" value="F:histone deacetylase activity, NAD-dependent"/>
    <property type="evidence" value="ECO:0007669"/>
    <property type="project" value="TreeGrafter"/>
</dbReference>
<name>A0A1G7I3X4_9FIRM</name>
<dbReference type="InterPro" id="IPR029035">
    <property type="entry name" value="DHS-like_NAD/FAD-binding_dom"/>
</dbReference>
<accession>A0A1G7I3X4</accession>
<dbReference type="InterPro" id="IPR003000">
    <property type="entry name" value="Sirtuin"/>
</dbReference>
<dbReference type="OrthoDB" id="9800582at2"/>
<dbReference type="STRING" id="1123285.SAMN05660235_00328"/>
<feature type="domain" description="Deacetylase sirtuin-type" evidence="5">
    <location>
        <begin position="1"/>
        <end position="243"/>
    </location>
</feature>
<dbReference type="EMBL" id="FNBU01000002">
    <property type="protein sequence ID" value="SDF07385.1"/>
    <property type="molecule type" value="Genomic_DNA"/>
</dbReference>
<comment type="caution">
    <text evidence="4">Lacks conserved residue(s) required for the propagation of feature annotation.</text>
</comment>
<proteinExistence type="predicted"/>
<dbReference type="PANTHER" id="PTHR11085:SF10">
    <property type="entry name" value="NAD-DEPENDENT PROTEIN DEACYLASE SIRTUIN-5, MITOCHONDRIAL-RELATED"/>
    <property type="match status" value="1"/>
</dbReference>
<evidence type="ECO:0000256" key="3">
    <source>
        <dbReference type="ARBA" id="ARBA00023027"/>
    </source>
</evidence>
<organism evidence="6 7">
    <name type="scientific">Sporolituus thermophilus DSM 23256</name>
    <dbReference type="NCBI Taxonomy" id="1123285"/>
    <lineage>
        <taxon>Bacteria</taxon>
        <taxon>Bacillati</taxon>
        <taxon>Bacillota</taxon>
        <taxon>Negativicutes</taxon>
        <taxon>Selenomonadales</taxon>
        <taxon>Sporomusaceae</taxon>
        <taxon>Sporolituus</taxon>
    </lineage>
</organism>
<evidence type="ECO:0000313" key="6">
    <source>
        <dbReference type="EMBL" id="SDF07385.1"/>
    </source>
</evidence>
<dbReference type="PANTHER" id="PTHR11085">
    <property type="entry name" value="NAD-DEPENDENT PROTEIN DEACYLASE SIRTUIN-5, MITOCHONDRIAL-RELATED"/>
    <property type="match status" value="1"/>
</dbReference>
<dbReference type="Gene3D" id="2.20.28.200">
    <property type="match status" value="1"/>
</dbReference>
<dbReference type="Proteomes" id="UP000243333">
    <property type="component" value="Unassembled WGS sequence"/>
</dbReference>
<dbReference type="PROSITE" id="PS50305">
    <property type="entry name" value="SIRTUIN"/>
    <property type="match status" value="1"/>
</dbReference>
<evidence type="ECO:0000256" key="4">
    <source>
        <dbReference type="PROSITE-ProRule" id="PRU00236"/>
    </source>
</evidence>
<keyword evidence="2" id="KW-0808">Transferase</keyword>
<keyword evidence="7" id="KW-1185">Reference proteome</keyword>
<protein>
    <recommendedName>
        <fullName evidence="1">protein acetyllysine N-acetyltransferase</fullName>
        <ecNumber evidence="1">2.3.1.286</ecNumber>
    </recommendedName>
</protein>
<evidence type="ECO:0000259" key="5">
    <source>
        <dbReference type="PROSITE" id="PS50305"/>
    </source>
</evidence>
<evidence type="ECO:0000256" key="1">
    <source>
        <dbReference type="ARBA" id="ARBA00012928"/>
    </source>
</evidence>
<dbReference type="CDD" id="cd01407">
    <property type="entry name" value="SIR2-fam"/>
    <property type="match status" value="1"/>
</dbReference>
<reference evidence="7" key="1">
    <citation type="submission" date="2016-10" db="EMBL/GenBank/DDBJ databases">
        <authorList>
            <person name="Varghese N."/>
            <person name="Submissions S."/>
        </authorList>
    </citation>
    <scope>NUCLEOTIDE SEQUENCE [LARGE SCALE GENOMIC DNA]</scope>
    <source>
        <strain evidence="7">DSM 23256</strain>
    </source>
</reference>
<dbReference type="SUPFAM" id="SSF52467">
    <property type="entry name" value="DHS-like NAD/FAD-binding domain"/>
    <property type="match status" value="1"/>
</dbReference>
<evidence type="ECO:0000256" key="2">
    <source>
        <dbReference type="ARBA" id="ARBA00022679"/>
    </source>
</evidence>
<keyword evidence="3" id="KW-0520">NAD</keyword>
<evidence type="ECO:0000313" key="7">
    <source>
        <dbReference type="Proteomes" id="UP000243333"/>
    </source>
</evidence>